<keyword evidence="2" id="KW-1185">Reference proteome</keyword>
<accession>A0A0A0EQ48</accession>
<proteinExistence type="predicted"/>
<organism evidence="1 2">
    <name type="scientific">Lysobacter concretionis Ko07 = DSM 16239</name>
    <dbReference type="NCBI Taxonomy" id="1122185"/>
    <lineage>
        <taxon>Bacteria</taxon>
        <taxon>Pseudomonadati</taxon>
        <taxon>Pseudomonadota</taxon>
        <taxon>Gammaproteobacteria</taxon>
        <taxon>Lysobacterales</taxon>
        <taxon>Lysobacteraceae</taxon>
        <taxon>Novilysobacter</taxon>
    </lineage>
</organism>
<gene>
    <name evidence="1" type="ORF">N792_03895</name>
</gene>
<protein>
    <submittedName>
        <fullName evidence="1">Uncharacterized protein</fullName>
    </submittedName>
</protein>
<comment type="caution">
    <text evidence="1">The sequence shown here is derived from an EMBL/GenBank/DDBJ whole genome shotgun (WGS) entry which is preliminary data.</text>
</comment>
<evidence type="ECO:0000313" key="1">
    <source>
        <dbReference type="EMBL" id="KGM52268.1"/>
    </source>
</evidence>
<dbReference type="AlphaFoldDB" id="A0A0A0EQ48"/>
<name>A0A0A0EQ48_9GAMM</name>
<reference evidence="1 2" key="1">
    <citation type="submission" date="2013-08" db="EMBL/GenBank/DDBJ databases">
        <title>Genome sequencing of Lysobacter.</title>
        <authorList>
            <person name="Zhang S."/>
            <person name="Wang G."/>
        </authorList>
    </citation>
    <scope>NUCLEOTIDE SEQUENCE [LARGE SCALE GENOMIC DNA]</scope>
    <source>
        <strain evidence="1 2">Ko07</strain>
    </source>
</reference>
<dbReference type="Proteomes" id="UP000030017">
    <property type="component" value="Unassembled WGS sequence"/>
</dbReference>
<dbReference type="EMBL" id="AVPS01000003">
    <property type="protein sequence ID" value="KGM52268.1"/>
    <property type="molecule type" value="Genomic_DNA"/>
</dbReference>
<evidence type="ECO:0000313" key="2">
    <source>
        <dbReference type="Proteomes" id="UP000030017"/>
    </source>
</evidence>
<sequence length="104" mass="10977">MRVSSVDVLREAFPGRVALSPSEIALVLYGSATRKRVERVRNELDAGVLVPGLTKTGARWLVPVVALGAALDARARNRVATPAPVVSSGGVGRKCRSSIGPRLF</sequence>